<evidence type="ECO:0008006" key="10">
    <source>
        <dbReference type="Google" id="ProtNLM"/>
    </source>
</evidence>
<sequence>MSGIHRCISPGSRPDLCISTYIIPQVYLYAGPTGDAHFLAQDQHPRLQRRTPILIPILTTLGIAESAAVGTSALITNNINIKKLSATFSKDISLLQTQVGYLERQVDSLAEMVMQNRRGLDLLFLKQGGLCAALGETCCFCANHSGIIRQSMQELQKRLRERELEERSHESWYQSLFNWSPWLTTLISAIAGLLFLLLLGLTCGPIVLNKLIAFIKERVQSVKLMVLAQPYQKLPQRGDPFDESRV</sequence>
<evidence type="ECO:0000256" key="5">
    <source>
        <dbReference type="ARBA" id="ARBA00023136"/>
    </source>
</evidence>
<dbReference type="CDD" id="cd09851">
    <property type="entry name" value="HTLV-1-like_HR1-HR2"/>
    <property type="match status" value="1"/>
</dbReference>
<gene>
    <name evidence="8" type="ORF">HJG59_010440</name>
</gene>
<keyword evidence="9" id="KW-1185">Reference proteome</keyword>
<proteinExistence type="predicted"/>
<comment type="subcellular location">
    <subcellularLocation>
        <location evidence="1">Membrane</location>
        <topology evidence="1">Single-pass membrane protein</topology>
    </subcellularLocation>
</comment>
<dbReference type="InParanoid" id="A0A7J8BJG8"/>
<protein>
    <recommendedName>
        <fullName evidence="10">Envelope glycoprotein</fullName>
    </recommendedName>
</protein>
<keyword evidence="4 7" id="KW-1133">Transmembrane helix</keyword>
<keyword evidence="3" id="KW-0732">Signal</keyword>
<dbReference type="Proteomes" id="UP000550707">
    <property type="component" value="Unassembled WGS sequence"/>
</dbReference>
<dbReference type="EMBL" id="JACASF010000030">
    <property type="protein sequence ID" value="KAF6398595.1"/>
    <property type="molecule type" value="Genomic_DNA"/>
</dbReference>
<evidence type="ECO:0000313" key="9">
    <source>
        <dbReference type="Proteomes" id="UP000550707"/>
    </source>
</evidence>
<dbReference type="InterPro" id="IPR018154">
    <property type="entry name" value="TLV/ENV_coat_polyprotein"/>
</dbReference>
<dbReference type="FunCoup" id="A0A7J8BJG8">
    <property type="interactions" value="1"/>
</dbReference>
<dbReference type="GO" id="GO:0016020">
    <property type="term" value="C:membrane"/>
    <property type="evidence" value="ECO:0007669"/>
    <property type="project" value="UniProtKB-SubCell"/>
</dbReference>
<evidence type="ECO:0000313" key="8">
    <source>
        <dbReference type="EMBL" id="KAF6398595.1"/>
    </source>
</evidence>
<dbReference type="Gene3D" id="1.10.287.210">
    <property type="match status" value="1"/>
</dbReference>
<name>A0A7J8BJG8_MOLMO</name>
<dbReference type="AlphaFoldDB" id="A0A7J8BJG8"/>
<keyword evidence="2 7" id="KW-0812">Transmembrane</keyword>
<evidence type="ECO:0000256" key="2">
    <source>
        <dbReference type="ARBA" id="ARBA00022692"/>
    </source>
</evidence>
<accession>A0A7J8BJG8</accession>
<feature type="transmembrane region" description="Helical" evidence="7">
    <location>
        <begin position="53"/>
        <end position="75"/>
    </location>
</feature>
<organism evidence="8 9">
    <name type="scientific">Molossus molossus</name>
    <name type="common">Pallas' mastiff bat</name>
    <name type="synonym">Vespertilio molossus</name>
    <dbReference type="NCBI Taxonomy" id="27622"/>
    <lineage>
        <taxon>Eukaryota</taxon>
        <taxon>Metazoa</taxon>
        <taxon>Chordata</taxon>
        <taxon>Craniata</taxon>
        <taxon>Vertebrata</taxon>
        <taxon>Euteleostomi</taxon>
        <taxon>Mammalia</taxon>
        <taxon>Eutheria</taxon>
        <taxon>Laurasiatheria</taxon>
        <taxon>Chiroptera</taxon>
        <taxon>Yangochiroptera</taxon>
        <taxon>Molossidae</taxon>
        <taxon>Molossus</taxon>
    </lineage>
</organism>
<evidence type="ECO:0000256" key="6">
    <source>
        <dbReference type="ARBA" id="ARBA00023157"/>
    </source>
</evidence>
<reference evidence="8 9" key="1">
    <citation type="journal article" date="2020" name="Nature">
        <title>Six reference-quality genomes reveal evolution of bat adaptations.</title>
        <authorList>
            <person name="Jebb D."/>
            <person name="Huang Z."/>
            <person name="Pippel M."/>
            <person name="Hughes G.M."/>
            <person name="Lavrichenko K."/>
            <person name="Devanna P."/>
            <person name="Winkler S."/>
            <person name="Jermiin L.S."/>
            <person name="Skirmuntt E.C."/>
            <person name="Katzourakis A."/>
            <person name="Burkitt-Gray L."/>
            <person name="Ray D.A."/>
            <person name="Sullivan K.A.M."/>
            <person name="Roscito J.G."/>
            <person name="Kirilenko B.M."/>
            <person name="Davalos L.M."/>
            <person name="Corthals A.P."/>
            <person name="Power M.L."/>
            <person name="Jones G."/>
            <person name="Ransome R.D."/>
            <person name="Dechmann D.K.N."/>
            <person name="Locatelli A.G."/>
            <person name="Puechmaille S.J."/>
            <person name="Fedrigo O."/>
            <person name="Jarvis E.D."/>
            <person name="Hiller M."/>
            <person name="Vernes S.C."/>
            <person name="Myers E.W."/>
            <person name="Teeling E.C."/>
        </authorList>
    </citation>
    <scope>NUCLEOTIDE SEQUENCE [LARGE SCALE GENOMIC DNA]</scope>
    <source>
        <strain evidence="8">MMolMol1</strain>
        <tissue evidence="8">Muscle</tissue>
    </source>
</reference>
<comment type="caution">
    <text evidence="8">The sequence shown here is derived from an EMBL/GenBank/DDBJ whole genome shotgun (WGS) entry which is preliminary data.</text>
</comment>
<evidence type="ECO:0000256" key="4">
    <source>
        <dbReference type="ARBA" id="ARBA00022989"/>
    </source>
</evidence>
<evidence type="ECO:0000256" key="7">
    <source>
        <dbReference type="SAM" id="Phobius"/>
    </source>
</evidence>
<evidence type="ECO:0000256" key="1">
    <source>
        <dbReference type="ARBA" id="ARBA00004167"/>
    </source>
</evidence>
<dbReference type="SUPFAM" id="SSF58069">
    <property type="entry name" value="Virus ectodomain"/>
    <property type="match status" value="1"/>
</dbReference>
<dbReference type="PANTHER" id="PTHR10424">
    <property type="entry name" value="VIRAL ENVELOPE PROTEIN"/>
    <property type="match status" value="1"/>
</dbReference>
<keyword evidence="6" id="KW-1015">Disulfide bond</keyword>
<dbReference type="PANTHER" id="PTHR10424:SF75">
    <property type="entry name" value="ENDOGENOUS RETROVIRUS GROUP S71 MEMBER 1 ENV POLYPROTEIN"/>
    <property type="match status" value="1"/>
</dbReference>
<evidence type="ECO:0000256" key="3">
    <source>
        <dbReference type="ARBA" id="ARBA00022729"/>
    </source>
</evidence>
<feature type="transmembrane region" description="Helical" evidence="7">
    <location>
        <begin position="182"/>
        <end position="208"/>
    </location>
</feature>
<keyword evidence="5 7" id="KW-0472">Membrane</keyword>
<dbReference type="Pfam" id="PF00429">
    <property type="entry name" value="TLV_coat"/>
    <property type="match status" value="1"/>
</dbReference>